<feature type="domain" description="Methyl-accepting transducer" evidence="8">
    <location>
        <begin position="417"/>
        <end position="653"/>
    </location>
</feature>
<evidence type="ECO:0000256" key="3">
    <source>
        <dbReference type="ARBA" id="ARBA00023136"/>
    </source>
</evidence>
<sequence>MLSLLLTPFTALMTRMKYAQKFVLISLLFLVPLGLLIGIWSKDLQNQIQDSKKELLGSAYIQGLMPLMLDIQQHRGLANGILNGDTASKTMLADKEKAIEASMARVAEMNAQNGDELQTATAWQAIQNDWKNLEEQTLQLPAKECYDRHTALIGDILDFIVHIADESNLTLDPEVDSYYMMNVMVHQLPQLIEFTGQARGDLNGVLASKKITDDGKVSARIEKALIQTSIQNIEKALNIISESNPTLSAVLEGPGGQSVQSSKGFLATIDKNVLNAASLTMKPSDFFAEGTNSIEISNQFFQVVSTQLDQLLQHRVDRLSSDRAKMMSLVGITILLAALFFLAFYRSVRMTIRSLQHGAERLAGGDLSKQVELQTRDELGEVGVAFNQMTDSLRGILRINQDISEQVAASSEELSAVSTESTSAMQQIAMAVQVVAEGAEQQKKASEENALAMNEMAIGISRIADSASEVSELAVDVSDGARTSEEKLKVAVGQMQTIRHAVHESADVVTRLGEHSKDIGAFVSTIKHLSSQTNLLALNANIEAARAGEYGRGFKVVASEIGKLAGQTQESVESITSIVSLILDLVEGAVVSMKETAAEAELGLSAIQQTDSAISSILDSIRKVAHQIQEVSAASEQMSASAQQVTASTMDMVGFARSASDRTTEMAAAAQEQLASMEEVQASSDALGSCAQDLQDELRKFTLA</sequence>
<keyword evidence="7" id="KW-1133">Transmembrane helix</keyword>
<dbReference type="Pfam" id="PF00672">
    <property type="entry name" value="HAMP"/>
    <property type="match status" value="1"/>
</dbReference>
<dbReference type="SMART" id="SM00283">
    <property type="entry name" value="MA"/>
    <property type="match status" value="1"/>
</dbReference>
<evidence type="ECO:0000313" key="11">
    <source>
        <dbReference type="Proteomes" id="UP001649230"/>
    </source>
</evidence>
<keyword evidence="3 7" id="KW-0472">Membrane</keyword>
<dbReference type="Pfam" id="PF00015">
    <property type="entry name" value="MCPsignal"/>
    <property type="match status" value="1"/>
</dbReference>
<dbReference type="PANTHER" id="PTHR32089">
    <property type="entry name" value="METHYL-ACCEPTING CHEMOTAXIS PROTEIN MCPB"/>
    <property type="match status" value="1"/>
</dbReference>
<comment type="subcellular location">
    <subcellularLocation>
        <location evidence="1">Cell membrane</location>
    </subcellularLocation>
</comment>
<keyword evidence="4 6" id="KW-0807">Transducer</keyword>
<dbReference type="Proteomes" id="UP001649230">
    <property type="component" value="Chromosome"/>
</dbReference>
<dbReference type="Gene3D" id="1.10.287.950">
    <property type="entry name" value="Methyl-accepting chemotaxis protein"/>
    <property type="match status" value="1"/>
</dbReference>
<dbReference type="SUPFAM" id="SSF58104">
    <property type="entry name" value="Methyl-accepting chemotaxis protein (MCP) signaling domain"/>
    <property type="match status" value="1"/>
</dbReference>
<dbReference type="InterPro" id="IPR004089">
    <property type="entry name" value="MCPsignal_dom"/>
</dbReference>
<gene>
    <name evidence="10" type="ORF">L0M14_25230</name>
</gene>
<keyword evidence="7" id="KW-0812">Transmembrane</keyword>
<accession>A0ABY3SFU4</accession>
<dbReference type="SMART" id="SM00304">
    <property type="entry name" value="HAMP"/>
    <property type="match status" value="1"/>
</dbReference>
<dbReference type="PANTHER" id="PTHR32089:SF112">
    <property type="entry name" value="LYSOZYME-LIKE PROTEIN-RELATED"/>
    <property type="match status" value="1"/>
</dbReference>
<evidence type="ECO:0000313" key="10">
    <source>
        <dbReference type="EMBL" id="UJF32842.1"/>
    </source>
</evidence>
<evidence type="ECO:0000256" key="2">
    <source>
        <dbReference type="ARBA" id="ARBA00022475"/>
    </source>
</evidence>
<proteinExistence type="inferred from homology"/>
<evidence type="ECO:0000256" key="5">
    <source>
        <dbReference type="ARBA" id="ARBA00029447"/>
    </source>
</evidence>
<evidence type="ECO:0000256" key="6">
    <source>
        <dbReference type="PROSITE-ProRule" id="PRU00284"/>
    </source>
</evidence>
<dbReference type="CDD" id="cd11386">
    <property type="entry name" value="MCP_signal"/>
    <property type="match status" value="1"/>
</dbReference>
<feature type="transmembrane region" description="Helical" evidence="7">
    <location>
        <begin position="326"/>
        <end position="345"/>
    </location>
</feature>
<dbReference type="RefSeq" id="WP_235119185.1">
    <property type="nucleotide sequence ID" value="NZ_CP090978.1"/>
</dbReference>
<keyword evidence="11" id="KW-1185">Reference proteome</keyword>
<dbReference type="EMBL" id="CP090978">
    <property type="protein sequence ID" value="UJF32842.1"/>
    <property type="molecule type" value="Genomic_DNA"/>
</dbReference>
<dbReference type="Gene3D" id="6.10.340.10">
    <property type="match status" value="1"/>
</dbReference>
<name>A0ABY3SFU4_9BACL</name>
<evidence type="ECO:0000259" key="9">
    <source>
        <dbReference type="PROSITE" id="PS50885"/>
    </source>
</evidence>
<reference evidence="10 11" key="1">
    <citation type="journal article" date="2024" name="Int. J. Syst. Evol. Microbiol.">
        <title>Paenibacillus hexagrammi sp. nov., a novel bacterium isolated from the gut content of Hexagrammos agrammus.</title>
        <authorList>
            <person name="Jung H.K."/>
            <person name="Kim D.G."/>
            <person name="Zin H."/>
            <person name="Park J."/>
            <person name="Jung H."/>
            <person name="Kim Y.O."/>
            <person name="Kong H.J."/>
            <person name="Kim J.W."/>
            <person name="Kim Y.S."/>
        </authorList>
    </citation>
    <scope>NUCLEOTIDE SEQUENCE [LARGE SCALE GENOMIC DNA]</scope>
    <source>
        <strain evidence="10 11">YPD9-1</strain>
    </source>
</reference>
<evidence type="ECO:0000256" key="7">
    <source>
        <dbReference type="SAM" id="Phobius"/>
    </source>
</evidence>
<evidence type="ECO:0000259" key="8">
    <source>
        <dbReference type="PROSITE" id="PS50111"/>
    </source>
</evidence>
<feature type="domain" description="HAMP" evidence="9">
    <location>
        <begin position="346"/>
        <end position="398"/>
    </location>
</feature>
<dbReference type="PROSITE" id="PS50885">
    <property type="entry name" value="HAMP"/>
    <property type="match status" value="1"/>
</dbReference>
<protein>
    <submittedName>
        <fullName evidence="10">Methyl-accepting chemotaxis protein</fullName>
    </submittedName>
</protein>
<keyword evidence="2" id="KW-1003">Cell membrane</keyword>
<evidence type="ECO:0000256" key="4">
    <source>
        <dbReference type="ARBA" id="ARBA00023224"/>
    </source>
</evidence>
<comment type="similarity">
    <text evidence="5">Belongs to the methyl-accepting chemotaxis (MCP) protein family.</text>
</comment>
<dbReference type="InterPro" id="IPR003660">
    <property type="entry name" value="HAMP_dom"/>
</dbReference>
<dbReference type="CDD" id="cd06225">
    <property type="entry name" value="HAMP"/>
    <property type="match status" value="1"/>
</dbReference>
<evidence type="ECO:0000256" key="1">
    <source>
        <dbReference type="ARBA" id="ARBA00004236"/>
    </source>
</evidence>
<organism evidence="10 11">
    <name type="scientific">Paenibacillus hexagrammi</name>
    <dbReference type="NCBI Taxonomy" id="2908839"/>
    <lineage>
        <taxon>Bacteria</taxon>
        <taxon>Bacillati</taxon>
        <taxon>Bacillota</taxon>
        <taxon>Bacilli</taxon>
        <taxon>Bacillales</taxon>
        <taxon>Paenibacillaceae</taxon>
        <taxon>Paenibacillus</taxon>
    </lineage>
</organism>
<dbReference type="PROSITE" id="PS50111">
    <property type="entry name" value="CHEMOTAXIS_TRANSDUC_2"/>
    <property type="match status" value="1"/>
</dbReference>